<reference evidence="1" key="1">
    <citation type="submission" date="2021-01" db="EMBL/GenBank/DDBJ databases">
        <title>Whole genome shotgun sequence of Verrucosispora sediminis NBRC 107745.</title>
        <authorList>
            <person name="Komaki H."/>
            <person name="Tamura T."/>
        </authorList>
    </citation>
    <scope>NUCLEOTIDE SEQUENCE</scope>
    <source>
        <strain evidence="1">NBRC 107745</strain>
    </source>
</reference>
<proteinExistence type="predicted"/>
<dbReference type="EMBL" id="BOPD01000026">
    <property type="protein sequence ID" value="GIJ35093.1"/>
    <property type="molecule type" value="Genomic_DNA"/>
</dbReference>
<accession>A0A9W5UVN7</accession>
<protein>
    <submittedName>
        <fullName evidence="1">Uncharacterized protein</fullName>
    </submittedName>
</protein>
<sequence length="186" mass="19323">MMLGADGGEVGGSDVNGVLTIDERRVVGCAHQLGLILSSRWPGVAAQLLAQGAEGEGVAELAGLSRMASPWFVDQLVPELLAELSITELPADEAIELVGRLVGQAVAARKDADEFAAVRELARLSPSLGYPLGVIGDAYYASEWLDCECHADSPERDAAAALEASLRTSNPLDVDSGLLLAVTAVV</sequence>
<evidence type="ECO:0000313" key="2">
    <source>
        <dbReference type="Proteomes" id="UP000607311"/>
    </source>
</evidence>
<organism evidence="1 2">
    <name type="scientific">Micromonospora sediminimaris</name>
    <dbReference type="NCBI Taxonomy" id="547162"/>
    <lineage>
        <taxon>Bacteria</taxon>
        <taxon>Bacillati</taxon>
        <taxon>Actinomycetota</taxon>
        <taxon>Actinomycetes</taxon>
        <taxon>Micromonosporales</taxon>
        <taxon>Micromonosporaceae</taxon>
        <taxon>Micromonospora</taxon>
    </lineage>
</organism>
<dbReference type="AlphaFoldDB" id="A0A9W5UVN7"/>
<gene>
    <name evidence="1" type="ORF">Vse01_42410</name>
</gene>
<name>A0A9W5UVN7_9ACTN</name>
<comment type="caution">
    <text evidence="1">The sequence shown here is derived from an EMBL/GenBank/DDBJ whole genome shotgun (WGS) entry which is preliminary data.</text>
</comment>
<keyword evidence="2" id="KW-1185">Reference proteome</keyword>
<dbReference type="Proteomes" id="UP000607311">
    <property type="component" value="Unassembled WGS sequence"/>
</dbReference>
<evidence type="ECO:0000313" key="1">
    <source>
        <dbReference type="EMBL" id="GIJ35093.1"/>
    </source>
</evidence>